<name>A0A8H8XFC1_9GAMM</name>
<reference evidence="1 2" key="1">
    <citation type="submission" date="2020-05" db="EMBL/GenBank/DDBJ databases">
        <authorList>
            <person name="Petersen J."/>
            <person name="Sayavedra L."/>
        </authorList>
    </citation>
    <scope>NUCLEOTIDE SEQUENCE [LARGE SCALE GENOMIC DNA]</scope>
    <source>
        <strain evidence="1">B thermophilus SOXS</strain>
    </source>
</reference>
<evidence type="ECO:0000313" key="2">
    <source>
        <dbReference type="Proteomes" id="UP000643672"/>
    </source>
</evidence>
<proteinExistence type="predicted"/>
<comment type="caution">
    <text evidence="1">The sequence shown here is derived from an EMBL/GenBank/DDBJ whole genome shotgun (WGS) entry which is preliminary data.</text>
</comment>
<dbReference type="Proteomes" id="UP000643672">
    <property type="component" value="Unassembled WGS sequence"/>
</dbReference>
<protein>
    <submittedName>
        <fullName evidence="1">Uncharacterized protein</fullName>
    </submittedName>
</protein>
<dbReference type="EMBL" id="CAESAQ020000076">
    <property type="protein sequence ID" value="CAB5503268.1"/>
    <property type="molecule type" value="Genomic_DNA"/>
</dbReference>
<accession>A0A8H8XFC1</accession>
<keyword evidence="2" id="KW-1185">Reference proteome</keyword>
<evidence type="ECO:0000313" key="1">
    <source>
        <dbReference type="EMBL" id="CAB5503268.1"/>
    </source>
</evidence>
<sequence>MNFANHPYLCKGLIIFKNKINYRVSILGMRIGVRLFGLLLQRV</sequence>
<dbReference type="AlphaFoldDB" id="A0A8H8XFC1"/>
<organism evidence="1 2">
    <name type="scientific">Bathymodiolus thermophilus thioautotrophic gill symbiont</name>
    <dbReference type="NCBI Taxonomy" id="2360"/>
    <lineage>
        <taxon>Bacteria</taxon>
        <taxon>Pseudomonadati</taxon>
        <taxon>Pseudomonadota</taxon>
        <taxon>Gammaproteobacteria</taxon>
        <taxon>sulfur-oxidizing symbionts</taxon>
    </lineage>
</organism>
<gene>
    <name evidence="1" type="ORF">THERMOS_1758</name>
</gene>